<dbReference type="PANTHER" id="PTHR13204:SF1">
    <property type="entry name" value="ESTER HYDROLASE C11ORF54"/>
    <property type="match status" value="1"/>
</dbReference>
<dbReference type="GO" id="GO:0008270">
    <property type="term" value="F:zinc ion binding"/>
    <property type="evidence" value="ECO:0007669"/>
    <property type="project" value="TreeGrafter"/>
</dbReference>
<evidence type="ECO:0000256" key="5">
    <source>
        <dbReference type="ARBA" id="ARBA00022833"/>
    </source>
</evidence>
<evidence type="ECO:0000256" key="4">
    <source>
        <dbReference type="ARBA" id="ARBA00022801"/>
    </source>
</evidence>
<dbReference type="EMBL" id="JAWDGP010000466">
    <property type="protein sequence ID" value="KAK3800274.1"/>
    <property type="molecule type" value="Genomic_DNA"/>
</dbReference>
<proteinExistence type="predicted"/>
<evidence type="ECO:0000259" key="7">
    <source>
        <dbReference type="Pfam" id="PF08925"/>
    </source>
</evidence>
<keyword evidence="6" id="KW-0539">Nucleus</keyword>
<accession>A0AAE1B5K3</accession>
<dbReference type="PANTHER" id="PTHR13204">
    <property type="entry name" value="PTD012 PROTEIN"/>
    <property type="match status" value="1"/>
</dbReference>
<keyword evidence="5" id="KW-0862">Zinc</keyword>
<dbReference type="GO" id="GO:0016788">
    <property type="term" value="F:hydrolase activity, acting on ester bonds"/>
    <property type="evidence" value="ECO:0007669"/>
    <property type="project" value="TreeGrafter"/>
</dbReference>
<dbReference type="AlphaFoldDB" id="A0AAE1B5K3"/>
<dbReference type="Pfam" id="PF08925">
    <property type="entry name" value="DUF1907"/>
    <property type="match status" value="1"/>
</dbReference>
<evidence type="ECO:0000256" key="2">
    <source>
        <dbReference type="ARBA" id="ARBA00011245"/>
    </source>
</evidence>
<comment type="subunit">
    <text evidence="2">Monomer.</text>
</comment>
<feature type="domain" description="DUF1907" evidence="7">
    <location>
        <begin position="23"/>
        <end position="53"/>
    </location>
</feature>
<dbReference type="InterPro" id="IPR015021">
    <property type="entry name" value="C11orf54_DUF1907"/>
</dbReference>
<protein>
    <recommendedName>
        <fullName evidence="7">DUF1907 domain-containing protein</fullName>
    </recommendedName>
</protein>
<comment type="subcellular location">
    <subcellularLocation>
        <location evidence="1">Nucleus</location>
    </subcellularLocation>
</comment>
<evidence type="ECO:0000256" key="1">
    <source>
        <dbReference type="ARBA" id="ARBA00004123"/>
    </source>
</evidence>
<keyword evidence="4" id="KW-0378">Hydrolase</keyword>
<evidence type="ECO:0000313" key="8">
    <source>
        <dbReference type="EMBL" id="KAK3800274.1"/>
    </source>
</evidence>
<sequence length="54" mass="5844">MSTLPVMKMCCHLPPLEEVAEVLQKGLASNFANAEVKVVECPDLSIAPFDLADK</sequence>
<evidence type="ECO:0000313" key="9">
    <source>
        <dbReference type="Proteomes" id="UP001283361"/>
    </source>
</evidence>
<dbReference type="Proteomes" id="UP001283361">
    <property type="component" value="Unassembled WGS sequence"/>
</dbReference>
<keyword evidence="3" id="KW-0479">Metal-binding</keyword>
<evidence type="ECO:0000256" key="3">
    <source>
        <dbReference type="ARBA" id="ARBA00022723"/>
    </source>
</evidence>
<comment type="caution">
    <text evidence="8">The sequence shown here is derived from an EMBL/GenBank/DDBJ whole genome shotgun (WGS) entry which is preliminary data.</text>
</comment>
<organism evidence="8 9">
    <name type="scientific">Elysia crispata</name>
    <name type="common">lettuce slug</name>
    <dbReference type="NCBI Taxonomy" id="231223"/>
    <lineage>
        <taxon>Eukaryota</taxon>
        <taxon>Metazoa</taxon>
        <taxon>Spiralia</taxon>
        <taxon>Lophotrochozoa</taxon>
        <taxon>Mollusca</taxon>
        <taxon>Gastropoda</taxon>
        <taxon>Heterobranchia</taxon>
        <taxon>Euthyneura</taxon>
        <taxon>Panpulmonata</taxon>
        <taxon>Sacoglossa</taxon>
        <taxon>Placobranchoidea</taxon>
        <taxon>Plakobranchidae</taxon>
        <taxon>Elysia</taxon>
    </lineage>
</organism>
<feature type="non-terminal residue" evidence="8">
    <location>
        <position position="1"/>
    </location>
</feature>
<gene>
    <name evidence="8" type="ORF">RRG08_059551</name>
</gene>
<dbReference type="SUPFAM" id="SSF117856">
    <property type="entry name" value="AF0104/ALDC/Ptd012-like"/>
    <property type="match status" value="1"/>
</dbReference>
<name>A0AAE1B5K3_9GAST</name>
<keyword evidence="9" id="KW-1185">Reference proteome</keyword>
<reference evidence="8" key="1">
    <citation type="journal article" date="2023" name="G3 (Bethesda)">
        <title>A reference genome for the long-term kleptoplast-retaining sea slug Elysia crispata morphotype clarki.</title>
        <authorList>
            <person name="Eastman K.E."/>
            <person name="Pendleton A.L."/>
            <person name="Shaikh M.A."/>
            <person name="Suttiyut T."/>
            <person name="Ogas R."/>
            <person name="Tomko P."/>
            <person name="Gavelis G."/>
            <person name="Widhalm J.R."/>
            <person name="Wisecaver J.H."/>
        </authorList>
    </citation>
    <scope>NUCLEOTIDE SEQUENCE</scope>
    <source>
        <strain evidence="8">ECLA1</strain>
    </source>
</reference>
<dbReference type="GO" id="GO:0005634">
    <property type="term" value="C:nucleus"/>
    <property type="evidence" value="ECO:0007669"/>
    <property type="project" value="UniProtKB-SubCell"/>
</dbReference>
<evidence type="ECO:0000256" key="6">
    <source>
        <dbReference type="ARBA" id="ARBA00023242"/>
    </source>
</evidence>